<dbReference type="Pfam" id="PF01048">
    <property type="entry name" value="PNP_UDP_1"/>
    <property type="match status" value="1"/>
</dbReference>
<organism evidence="2">
    <name type="scientific">hydrothermal vent metagenome</name>
    <dbReference type="NCBI Taxonomy" id="652676"/>
    <lineage>
        <taxon>unclassified sequences</taxon>
        <taxon>metagenomes</taxon>
        <taxon>ecological metagenomes</taxon>
    </lineage>
</organism>
<accession>A0A1W1DA76</accession>
<evidence type="ECO:0000259" key="1">
    <source>
        <dbReference type="Pfam" id="PF01048"/>
    </source>
</evidence>
<keyword evidence="2" id="KW-0326">Glycosidase</keyword>
<dbReference type="GO" id="GO:0019284">
    <property type="term" value="P:L-methionine salvage from S-adenosylmethionine"/>
    <property type="evidence" value="ECO:0007669"/>
    <property type="project" value="TreeGrafter"/>
</dbReference>
<dbReference type="PANTHER" id="PTHR46832">
    <property type="entry name" value="5'-METHYLTHIOADENOSINE/S-ADENOSYLHOMOCYSTEINE NUCLEOSIDASE"/>
    <property type="match status" value="1"/>
</dbReference>
<dbReference type="GO" id="GO:0009116">
    <property type="term" value="P:nucleoside metabolic process"/>
    <property type="evidence" value="ECO:0007669"/>
    <property type="project" value="InterPro"/>
</dbReference>
<dbReference type="SUPFAM" id="SSF53167">
    <property type="entry name" value="Purine and uridine phosphorylases"/>
    <property type="match status" value="1"/>
</dbReference>
<reference evidence="2" key="1">
    <citation type="submission" date="2016-10" db="EMBL/GenBank/DDBJ databases">
        <authorList>
            <person name="de Groot N.N."/>
        </authorList>
    </citation>
    <scope>NUCLEOTIDE SEQUENCE</scope>
</reference>
<feature type="domain" description="Nucleoside phosphorylase" evidence="1">
    <location>
        <begin position="3"/>
        <end position="200"/>
    </location>
</feature>
<evidence type="ECO:0000313" key="2">
    <source>
        <dbReference type="EMBL" id="SFV77336.1"/>
    </source>
</evidence>
<dbReference type="CDD" id="cd09008">
    <property type="entry name" value="MTAN"/>
    <property type="match status" value="1"/>
</dbReference>
<dbReference type="GO" id="GO:0008782">
    <property type="term" value="F:adenosylhomocysteine nucleosidase activity"/>
    <property type="evidence" value="ECO:0007669"/>
    <property type="project" value="UniProtKB-EC"/>
</dbReference>
<dbReference type="GO" id="GO:0005829">
    <property type="term" value="C:cytosol"/>
    <property type="evidence" value="ECO:0007669"/>
    <property type="project" value="TreeGrafter"/>
</dbReference>
<protein>
    <submittedName>
        <fullName evidence="2">5'-methylthioadenosine nucleosidase / S-adenosylhomocysteine nucleosidase</fullName>
        <ecNumber evidence="2">3.2.2.16</ecNumber>
        <ecNumber evidence="2">3.2.2.9</ecNumber>
    </submittedName>
</protein>
<dbReference type="Gene3D" id="3.40.50.1580">
    <property type="entry name" value="Nucleoside phosphorylase domain"/>
    <property type="match status" value="1"/>
</dbReference>
<proteinExistence type="predicted"/>
<name>A0A1W1DA76_9ZZZZ</name>
<dbReference type="EMBL" id="FPHR01000021">
    <property type="protein sequence ID" value="SFV77336.1"/>
    <property type="molecule type" value="Genomic_DNA"/>
</dbReference>
<dbReference type="AlphaFoldDB" id="A0A1W1DA76"/>
<dbReference type="InterPro" id="IPR035994">
    <property type="entry name" value="Nucleoside_phosphorylase_sf"/>
</dbReference>
<sequence>MTKVGIVCAMREEVDKIIATYKLTKIDNHLGYKVYQNNHITLIESNIGKVASTLAATTLINRFNIDRLINIGLAGAINSIPTGSAHFISSVTQHDTFIPFDDYQQDMYQRIDCHVPKHADKAMILTTGDQFITNAVSINNGADMVDMEGFAIAYVANRYDIPITLIKGISDDANHNSKAELFQNLEMSMDQTIALLKTILD</sequence>
<dbReference type="EC" id="3.2.2.16" evidence="2"/>
<dbReference type="InterPro" id="IPR000845">
    <property type="entry name" value="Nucleoside_phosphorylase_d"/>
</dbReference>
<keyword evidence="2" id="KW-0378">Hydrolase</keyword>
<dbReference type="PANTHER" id="PTHR46832:SF1">
    <property type="entry name" value="5'-METHYLTHIOADENOSINE_S-ADENOSYLHOMOCYSTEINE NUCLEOSIDASE"/>
    <property type="match status" value="1"/>
</dbReference>
<dbReference type="GO" id="GO:0008930">
    <property type="term" value="F:methylthioadenosine nucleosidase activity"/>
    <property type="evidence" value="ECO:0007669"/>
    <property type="project" value="UniProtKB-EC"/>
</dbReference>
<dbReference type="EC" id="3.2.2.9" evidence="2"/>
<gene>
    <name evidence="2" type="ORF">MNB_SUP05-4-640</name>
</gene>